<dbReference type="EMBL" id="CP049207">
    <property type="protein sequence ID" value="QTG01799.1"/>
    <property type="molecule type" value="Genomic_DNA"/>
</dbReference>
<keyword evidence="1 4" id="KW-0597">Phosphoprotein</keyword>
<evidence type="ECO:0000313" key="6">
    <source>
        <dbReference type="EMBL" id="NTF37939.1"/>
    </source>
</evidence>
<protein>
    <submittedName>
        <fullName evidence="7">Response regulator</fullName>
    </submittedName>
</protein>
<reference evidence="7" key="2">
    <citation type="submission" date="2020-02" db="EMBL/GenBank/DDBJ databases">
        <title>Unexpected conservation and global transmission of agrobacterial virulence plasmids.</title>
        <authorList>
            <person name="Weisberg A.J."/>
            <person name="Davis E.W. II"/>
            <person name="Tabima J.R."/>
            <person name="Belcher M.S."/>
            <person name="Miller M."/>
            <person name="Kuo C.-H."/>
            <person name="Loper J.E."/>
            <person name="Grunwald N.J."/>
            <person name="Putnam M.L."/>
            <person name="Chang J.H."/>
        </authorList>
    </citation>
    <scope>NUCLEOTIDE SEQUENCE</scope>
    <source>
        <strain evidence="7">W2/73</strain>
    </source>
</reference>
<dbReference type="PROSITE" id="PS50110">
    <property type="entry name" value="RESPONSE_REGULATORY"/>
    <property type="match status" value="1"/>
</dbReference>
<evidence type="ECO:0000256" key="4">
    <source>
        <dbReference type="PROSITE-ProRule" id="PRU00169"/>
    </source>
</evidence>
<accession>A0AAE7R5Z3</accession>
<dbReference type="Proteomes" id="UP000663912">
    <property type="component" value="Chromosome 2"/>
</dbReference>
<dbReference type="KEGG" id="arui:G6M88_15050"/>
<keyword evidence="3" id="KW-0804">Transcription</keyword>
<feature type="domain" description="Response regulatory" evidence="5">
    <location>
        <begin position="3"/>
        <end position="115"/>
    </location>
</feature>
<keyword evidence="9" id="KW-1185">Reference proteome</keyword>
<evidence type="ECO:0000313" key="8">
    <source>
        <dbReference type="Proteomes" id="UP000663912"/>
    </source>
</evidence>
<proteinExistence type="predicted"/>
<evidence type="ECO:0000256" key="3">
    <source>
        <dbReference type="ARBA" id="ARBA00023163"/>
    </source>
</evidence>
<dbReference type="InterPro" id="IPR001789">
    <property type="entry name" value="Sig_transdc_resp-reg_receiver"/>
</dbReference>
<organism evidence="7 8">
    <name type="scientific">Agrobacterium rubi</name>
    <dbReference type="NCBI Taxonomy" id="28099"/>
    <lineage>
        <taxon>Bacteria</taxon>
        <taxon>Pseudomonadati</taxon>
        <taxon>Pseudomonadota</taxon>
        <taxon>Alphaproteobacteria</taxon>
        <taxon>Hyphomicrobiales</taxon>
        <taxon>Rhizobiaceae</taxon>
        <taxon>Rhizobium/Agrobacterium group</taxon>
        <taxon>Agrobacterium</taxon>
    </lineage>
</organism>
<dbReference type="GO" id="GO:0000160">
    <property type="term" value="P:phosphorelay signal transduction system"/>
    <property type="evidence" value="ECO:0007669"/>
    <property type="project" value="InterPro"/>
</dbReference>
<evidence type="ECO:0000256" key="1">
    <source>
        <dbReference type="ARBA" id="ARBA00022553"/>
    </source>
</evidence>
<gene>
    <name evidence="6" type="ORF">G6L72_14630</name>
    <name evidence="7" type="ORF">G6M88_15050</name>
</gene>
<evidence type="ECO:0000256" key="2">
    <source>
        <dbReference type="ARBA" id="ARBA00023015"/>
    </source>
</evidence>
<keyword evidence="2" id="KW-0805">Transcription regulation</keyword>
<reference evidence="6 9" key="1">
    <citation type="journal article" date="2020" name="Science">
        <title>Unexpected conservation and global transmission of agrobacterial virulence plasmids.</title>
        <authorList>
            <person name="Weisberg A.J."/>
            <person name="Davis E.W. 2nd"/>
            <person name="Tabima J."/>
            <person name="Belcher M.S."/>
            <person name="Miller M."/>
            <person name="Kuo C.H."/>
            <person name="Loper J.E."/>
            <person name="Grunwald N.J."/>
            <person name="Putnam M.L."/>
            <person name="Chang J.H."/>
        </authorList>
    </citation>
    <scope>NUCLEOTIDE SEQUENCE [LARGE SCALE GENOMIC DNA]</scope>
    <source>
        <strain evidence="6 9">A19/93</strain>
    </source>
</reference>
<evidence type="ECO:0000313" key="7">
    <source>
        <dbReference type="EMBL" id="QTG01799.1"/>
    </source>
</evidence>
<dbReference type="SUPFAM" id="SSF52172">
    <property type="entry name" value="CheY-like"/>
    <property type="match status" value="1"/>
</dbReference>
<feature type="modified residue" description="4-aspartylphosphate" evidence="4">
    <location>
        <position position="52"/>
    </location>
</feature>
<dbReference type="Pfam" id="PF00072">
    <property type="entry name" value="Response_reg"/>
    <property type="match status" value="1"/>
</dbReference>
<dbReference type="PANTHER" id="PTHR44591">
    <property type="entry name" value="STRESS RESPONSE REGULATOR PROTEIN 1"/>
    <property type="match status" value="1"/>
</dbReference>
<dbReference type="SMART" id="SM00448">
    <property type="entry name" value="REC"/>
    <property type="match status" value="1"/>
</dbReference>
<dbReference type="AlphaFoldDB" id="A0AAE7R5Z3"/>
<dbReference type="Proteomes" id="UP000822331">
    <property type="component" value="Unassembled WGS sequence"/>
</dbReference>
<sequence length="117" mass="12846">MRKVLVVDDEVLIRMAVIAALEDAGFTVIEARTADDALDLINDEMIHFLFTDIQMPGKHSGVDLAHQVAARFPQAGIVVASGRILSEDISLPPTAEFVTKPYDLELIVKHFKTLADC</sequence>
<dbReference type="InterPro" id="IPR011006">
    <property type="entry name" value="CheY-like_superfamily"/>
</dbReference>
<dbReference type="Gene3D" id="3.40.50.2300">
    <property type="match status" value="1"/>
</dbReference>
<dbReference type="EMBL" id="JAAMCP010000008">
    <property type="protein sequence ID" value="NTF37939.1"/>
    <property type="molecule type" value="Genomic_DNA"/>
</dbReference>
<name>A0AAE7R5Z3_9HYPH</name>
<dbReference type="PANTHER" id="PTHR44591:SF3">
    <property type="entry name" value="RESPONSE REGULATORY DOMAIN-CONTAINING PROTEIN"/>
    <property type="match status" value="1"/>
</dbReference>
<evidence type="ECO:0000313" key="9">
    <source>
        <dbReference type="Proteomes" id="UP000822331"/>
    </source>
</evidence>
<evidence type="ECO:0000259" key="5">
    <source>
        <dbReference type="PROSITE" id="PS50110"/>
    </source>
</evidence>
<dbReference type="InterPro" id="IPR050595">
    <property type="entry name" value="Bact_response_regulator"/>
</dbReference>
<dbReference type="RefSeq" id="WP_065698575.1">
    <property type="nucleotide sequence ID" value="NZ_CP049207.1"/>
</dbReference>